<proteinExistence type="predicted"/>
<dbReference type="EMBL" id="JXJN01016802">
    <property type="status" value="NOT_ANNOTATED_CDS"/>
    <property type="molecule type" value="Genomic_DNA"/>
</dbReference>
<reference evidence="2" key="2">
    <citation type="submission" date="2020-05" db="UniProtKB">
        <authorList>
            <consortium name="EnsemblMetazoa"/>
        </authorList>
    </citation>
    <scope>IDENTIFICATION</scope>
    <source>
        <strain evidence="2">IAEA</strain>
    </source>
</reference>
<feature type="transmembrane region" description="Helical" evidence="1">
    <location>
        <begin position="46"/>
        <end position="66"/>
    </location>
</feature>
<reference evidence="3" key="1">
    <citation type="submission" date="2015-01" db="EMBL/GenBank/DDBJ databases">
        <authorList>
            <person name="Aksoy S."/>
            <person name="Warren W."/>
            <person name="Wilson R.K."/>
        </authorList>
    </citation>
    <scope>NUCLEOTIDE SEQUENCE [LARGE SCALE GENOMIC DNA]</scope>
    <source>
        <strain evidence="3">IAEA</strain>
    </source>
</reference>
<keyword evidence="1" id="KW-1133">Transmembrane helix</keyword>
<sequence length="131" mass="14975">MPQGQPDLKSSEPKQIALLYRFDMKSTCKHSLCLCEHVNYSMRTSLYLALLVTIAAVCSSYLNSFLQVQYDVYFELHSSDIEYAKNDPMDNKGLQTISLSLPNHIGDQNKKKDAEVRKRKNKGIQCRLKVS</sequence>
<accession>A0A1B0BMB8</accession>
<dbReference type="EMBL" id="JXJN01016801">
    <property type="status" value="NOT_ANNOTATED_CDS"/>
    <property type="molecule type" value="Genomic_DNA"/>
</dbReference>
<evidence type="ECO:0000313" key="3">
    <source>
        <dbReference type="Proteomes" id="UP000092460"/>
    </source>
</evidence>
<evidence type="ECO:0000313" key="2">
    <source>
        <dbReference type="EnsemblMetazoa" id="GPPI034644-PA"/>
    </source>
</evidence>
<dbReference type="Proteomes" id="UP000092460">
    <property type="component" value="Unassembled WGS sequence"/>
</dbReference>
<evidence type="ECO:0000256" key="1">
    <source>
        <dbReference type="SAM" id="Phobius"/>
    </source>
</evidence>
<name>A0A1B0BMB8_9MUSC</name>
<dbReference type="EMBL" id="JXJN01016799">
    <property type="status" value="NOT_ANNOTATED_CDS"/>
    <property type="molecule type" value="Genomic_DNA"/>
</dbReference>
<keyword evidence="1" id="KW-0812">Transmembrane</keyword>
<keyword evidence="3" id="KW-1185">Reference proteome</keyword>
<dbReference type="EnsemblMetazoa" id="GPPI034644-RA">
    <property type="protein sequence ID" value="GPPI034644-PA"/>
    <property type="gene ID" value="GPPI034644"/>
</dbReference>
<dbReference type="AlphaFoldDB" id="A0A1B0BMB8"/>
<keyword evidence="1" id="KW-0472">Membrane</keyword>
<dbReference type="EMBL" id="JXJN01016800">
    <property type="status" value="NOT_ANNOTATED_CDS"/>
    <property type="molecule type" value="Genomic_DNA"/>
</dbReference>
<dbReference type="VEuPathDB" id="VectorBase:GPPI034644"/>
<organism evidence="2 3">
    <name type="scientific">Glossina palpalis gambiensis</name>
    <dbReference type="NCBI Taxonomy" id="67801"/>
    <lineage>
        <taxon>Eukaryota</taxon>
        <taxon>Metazoa</taxon>
        <taxon>Ecdysozoa</taxon>
        <taxon>Arthropoda</taxon>
        <taxon>Hexapoda</taxon>
        <taxon>Insecta</taxon>
        <taxon>Pterygota</taxon>
        <taxon>Neoptera</taxon>
        <taxon>Endopterygota</taxon>
        <taxon>Diptera</taxon>
        <taxon>Brachycera</taxon>
        <taxon>Muscomorpha</taxon>
        <taxon>Hippoboscoidea</taxon>
        <taxon>Glossinidae</taxon>
        <taxon>Glossina</taxon>
    </lineage>
</organism>
<protein>
    <submittedName>
        <fullName evidence="2">Uncharacterized protein</fullName>
    </submittedName>
</protein>